<dbReference type="OrthoDB" id="4252443at2759"/>
<dbReference type="AlphaFoldDB" id="A0A2V1DE71"/>
<gene>
    <name evidence="2" type="ORF">DM02DRAFT_659694</name>
</gene>
<feature type="chain" id="PRO_5015987484" description="F-box domain-containing protein" evidence="1">
    <location>
        <begin position="18"/>
        <end position="485"/>
    </location>
</feature>
<dbReference type="Proteomes" id="UP000244855">
    <property type="component" value="Unassembled WGS sequence"/>
</dbReference>
<feature type="signal peptide" evidence="1">
    <location>
        <begin position="1"/>
        <end position="17"/>
    </location>
</feature>
<accession>A0A2V1DE71</accession>
<keyword evidence="3" id="KW-1185">Reference proteome</keyword>
<organism evidence="2 3">
    <name type="scientific">Periconia macrospinosa</name>
    <dbReference type="NCBI Taxonomy" id="97972"/>
    <lineage>
        <taxon>Eukaryota</taxon>
        <taxon>Fungi</taxon>
        <taxon>Dikarya</taxon>
        <taxon>Ascomycota</taxon>
        <taxon>Pezizomycotina</taxon>
        <taxon>Dothideomycetes</taxon>
        <taxon>Pleosporomycetidae</taxon>
        <taxon>Pleosporales</taxon>
        <taxon>Massarineae</taxon>
        <taxon>Periconiaceae</taxon>
        <taxon>Periconia</taxon>
    </lineage>
</organism>
<evidence type="ECO:0000256" key="1">
    <source>
        <dbReference type="SAM" id="SignalP"/>
    </source>
</evidence>
<proteinExistence type="predicted"/>
<reference evidence="2 3" key="1">
    <citation type="journal article" date="2018" name="Sci. Rep.">
        <title>Comparative genomics provides insights into the lifestyle and reveals functional heterogeneity of dark septate endophytic fungi.</title>
        <authorList>
            <person name="Knapp D.G."/>
            <person name="Nemeth J.B."/>
            <person name="Barry K."/>
            <person name="Hainaut M."/>
            <person name="Henrissat B."/>
            <person name="Johnson J."/>
            <person name="Kuo A."/>
            <person name="Lim J.H.P."/>
            <person name="Lipzen A."/>
            <person name="Nolan M."/>
            <person name="Ohm R.A."/>
            <person name="Tamas L."/>
            <person name="Grigoriev I.V."/>
            <person name="Spatafora J.W."/>
            <person name="Nagy L.G."/>
            <person name="Kovacs G.M."/>
        </authorList>
    </citation>
    <scope>NUCLEOTIDE SEQUENCE [LARGE SCALE GENOMIC DNA]</scope>
    <source>
        <strain evidence="2 3">DSE2036</strain>
    </source>
</reference>
<sequence length="485" mass="55399">MPRLLLDLPTELLLGIASWCSTPGINTLCQTSRALHTICTPLLYSTIDLSVHNADIGCESLSNESWRYRLVPPNWVYRKDTRLDIEIFRRQGLLLRTFAEQGAERLGGYVKTLRWTVIDPGLLGWGEGGETDYRNKGFELYEPEDEPMWTLFRSAVNVSSVDLCWLRRWREVTPPGPLFPSLKSLRLSGRMSHEFISCILDSHITDRTQQQLPLEHLSLNNLFQWGYIDPQPPRLAFTHIRTLADFLRANLDTLRIDNGGLSMVGHIDPLIGHLCHLKTLQIGTVAYASKVCYLPSSLEVIDIPTDTSVYTQWAHLLASLRPTLEALCFDQGYDPWCPGRNRSGTVPTKPYRTMDWLFITHILPVLLAAPWPRMKRMHISGVGRVVESRDVSEMERLAIEGEWRTVKEVRREGVETRWLVERVVVAVPEEVRERLKGLLRGGGVGLGRAGATEVDFVWEEEQGRDWEHMEWEEWVGTGVPDLLLD</sequence>
<evidence type="ECO:0000313" key="2">
    <source>
        <dbReference type="EMBL" id="PVH95903.1"/>
    </source>
</evidence>
<evidence type="ECO:0000313" key="3">
    <source>
        <dbReference type="Proteomes" id="UP000244855"/>
    </source>
</evidence>
<name>A0A2V1DE71_9PLEO</name>
<dbReference type="EMBL" id="KZ805480">
    <property type="protein sequence ID" value="PVH95903.1"/>
    <property type="molecule type" value="Genomic_DNA"/>
</dbReference>
<protein>
    <recommendedName>
        <fullName evidence="4">F-box domain-containing protein</fullName>
    </recommendedName>
</protein>
<evidence type="ECO:0008006" key="4">
    <source>
        <dbReference type="Google" id="ProtNLM"/>
    </source>
</evidence>
<keyword evidence="1" id="KW-0732">Signal</keyword>